<keyword evidence="3" id="KW-1185">Reference proteome</keyword>
<feature type="signal peptide" evidence="1">
    <location>
        <begin position="1"/>
        <end position="18"/>
    </location>
</feature>
<evidence type="ECO:0008006" key="4">
    <source>
        <dbReference type="Google" id="ProtNLM"/>
    </source>
</evidence>
<comment type="caution">
    <text evidence="2">The sequence shown here is derived from an EMBL/GenBank/DDBJ whole genome shotgun (WGS) entry which is preliminary data.</text>
</comment>
<evidence type="ECO:0000256" key="1">
    <source>
        <dbReference type="SAM" id="SignalP"/>
    </source>
</evidence>
<feature type="chain" id="PRO_5046699026" description="Copper resistance protein NlpE" evidence="1">
    <location>
        <begin position="19"/>
        <end position="125"/>
    </location>
</feature>
<organism evidence="2 3">
    <name type="scientific">Deefgea chitinilytica</name>
    <dbReference type="NCBI Taxonomy" id="570276"/>
    <lineage>
        <taxon>Bacteria</taxon>
        <taxon>Pseudomonadati</taxon>
        <taxon>Pseudomonadota</taxon>
        <taxon>Betaproteobacteria</taxon>
        <taxon>Neisseriales</taxon>
        <taxon>Chitinibacteraceae</taxon>
        <taxon>Deefgea</taxon>
    </lineage>
</organism>
<sequence>MKNLIATALLLFSAVAFAHSDTPLKAEHGGTIKEAAAGHQLEIAYSATALSLYIKDHDGNKLSSDGATAELIIQQNNANTRVQLKPSGGNALSLKGDFANLSGAVVIVKYTLKGEKLEQARLTLK</sequence>
<reference evidence="2 3" key="1">
    <citation type="submission" date="2019-11" db="EMBL/GenBank/DDBJ databases">
        <title>Novel Deefgea species.</title>
        <authorList>
            <person name="Han J.-H."/>
        </authorList>
    </citation>
    <scope>NUCLEOTIDE SEQUENCE [LARGE SCALE GENOMIC DNA]</scope>
    <source>
        <strain evidence="2 3">LMG 24817</strain>
    </source>
</reference>
<proteinExistence type="predicted"/>
<dbReference type="RefSeq" id="WP_203569323.1">
    <property type="nucleotide sequence ID" value="NZ_WOFE01000001.1"/>
</dbReference>
<dbReference type="EMBL" id="WOFE01000001">
    <property type="protein sequence ID" value="MBM5569994.1"/>
    <property type="molecule type" value="Genomic_DNA"/>
</dbReference>
<accession>A0ABS2C759</accession>
<evidence type="ECO:0000313" key="3">
    <source>
        <dbReference type="Proteomes" id="UP001195660"/>
    </source>
</evidence>
<dbReference type="Proteomes" id="UP001195660">
    <property type="component" value="Unassembled WGS sequence"/>
</dbReference>
<protein>
    <recommendedName>
        <fullName evidence="4">Copper resistance protein NlpE</fullName>
    </recommendedName>
</protein>
<gene>
    <name evidence="2" type="ORF">GM173_00200</name>
</gene>
<evidence type="ECO:0000313" key="2">
    <source>
        <dbReference type="EMBL" id="MBM5569994.1"/>
    </source>
</evidence>
<name>A0ABS2C759_9NEIS</name>
<keyword evidence="1" id="KW-0732">Signal</keyword>